<comment type="caution">
    <text evidence="2">The sequence shown here is derived from an EMBL/GenBank/DDBJ whole genome shotgun (WGS) entry which is preliminary data.</text>
</comment>
<dbReference type="EMBL" id="CAJRGZ010000028">
    <property type="protein sequence ID" value="CAG5183110.1"/>
    <property type="molecule type" value="Genomic_DNA"/>
</dbReference>
<dbReference type="RefSeq" id="XP_043174009.1">
    <property type="nucleotide sequence ID" value="XM_043318074.1"/>
</dbReference>
<evidence type="ECO:0000256" key="1">
    <source>
        <dbReference type="SAM" id="MobiDB-lite"/>
    </source>
</evidence>
<accession>A0A8J2N479</accession>
<protein>
    <submittedName>
        <fullName evidence="2">Uncharacterized protein</fullName>
    </submittedName>
</protein>
<dbReference type="Proteomes" id="UP000676310">
    <property type="component" value="Unassembled WGS sequence"/>
</dbReference>
<sequence length="146" mass="16512">MAPNGSRQFLPMSSILFNNKTSPRPVKPHLANLTLSNLQDAQDATVTALPQPPSTPTVDTKPTKDGVWKRIIAKVKNMLLFEWERTEKIEEEKEMCISEPTGFKHVKTSGPRPLMAAIPVVVREEESDWEDMEQSEAGRDSVWIRK</sequence>
<name>A0A8J2N479_9PLEO</name>
<keyword evidence="3" id="KW-1185">Reference proteome</keyword>
<evidence type="ECO:0000313" key="2">
    <source>
        <dbReference type="EMBL" id="CAG5183110.1"/>
    </source>
</evidence>
<feature type="region of interest" description="Disordered" evidence="1">
    <location>
        <begin position="127"/>
        <end position="146"/>
    </location>
</feature>
<dbReference type="OrthoDB" id="3684516at2759"/>
<reference evidence="2" key="1">
    <citation type="submission" date="2021-05" db="EMBL/GenBank/DDBJ databases">
        <authorList>
            <person name="Stam R."/>
        </authorList>
    </citation>
    <scope>NUCLEOTIDE SEQUENCE</scope>
    <source>
        <strain evidence="2">CS162</strain>
    </source>
</reference>
<organism evidence="2 3">
    <name type="scientific">Alternaria atra</name>
    <dbReference type="NCBI Taxonomy" id="119953"/>
    <lineage>
        <taxon>Eukaryota</taxon>
        <taxon>Fungi</taxon>
        <taxon>Dikarya</taxon>
        <taxon>Ascomycota</taxon>
        <taxon>Pezizomycotina</taxon>
        <taxon>Dothideomycetes</taxon>
        <taxon>Pleosporomycetidae</taxon>
        <taxon>Pleosporales</taxon>
        <taxon>Pleosporineae</taxon>
        <taxon>Pleosporaceae</taxon>
        <taxon>Alternaria</taxon>
        <taxon>Alternaria sect. Ulocladioides</taxon>
    </lineage>
</organism>
<feature type="region of interest" description="Disordered" evidence="1">
    <location>
        <begin position="44"/>
        <end position="63"/>
    </location>
</feature>
<gene>
    <name evidence="2" type="ORF">ALTATR162_LOCUS10438</name>
</gene>
<dbReference type="AlphaFoldDB" id="A0A8J2N479"/>
<proteinExistence type="predicted"/>
<dbReference type="GeneID" id="67010599"/>
<feature type="compositionally biased region" description="Basic and acidic residues" evidence="1">
    <location>
        <begin position="136"/>
        <end position="146"/>
    </location>
</feature>
<evidence type="ECO:0000313" key="3">
    <source>
        <dbReference type="Proteomes" id="UP000676310"/>
    </source>
</evidence>